<reference evidence="5 6" key="1">
    <citation type="journal article" date="2015" name="MBio">
        <title>Genome-Resolved Metagenomic Analysis Reveals Roles for Candidate Phyla and Other Microbial Community Members in Biogeochemical Transformations in Oil Reservoirs.</title>
        <authorList>
            <person name="Hu P."/>
            <person name="Tom L."/>
            <person name="Singh A."/>
            <person name="Thomas B.C."/>
            <person name="Baker B.J."/>
            <person name="Piceno Y.M."/>
            <person name="Andersen G.L."/>
            <person name="Banfield J.F."/>
        </authorList>
    </citation>
    <scope>NUCLEOTIDE SEQUENCE [LARGE SCALE GENOMIC DNA]</scope>
    <source>
        <strain evidence="5">46_26</strain>
    </source>
</reference>
<comment type="similarity">
    <text evidence="2">Belongs to the 5'-nucleotidase family.</text>
</comment>
<protein>
    <submittedName>
        <fullName evidence="5">5'-Nucleotidase domain protein</fullName>
    </submittedName>
</protein>
<dbReference type="Gene3D" id="3.90.780.10">
    <property type="entry name" value="5'-Nucleotidase, C-terminal domain"/>
    <property type="match status" value="1"/>
</dbReference>
<dbReference type="InterPro" id="IPR029052">
    <property type="entry name" value="Metallo-depent_PP-like"/>
</dbReference>
<dbReference type="Pfam" id="PF02872">
    <property type="entry name" value="5_nucleotid_C"/>
    <property type="match status" value="1"/>
</dbReference>
<dbReference type="PANTHER" id="PTHR11575">
    <property type="entry name" value="5'-NUCLEOTIDASE-RELATED"/>
    <property type="match status" value="1"/>
</dbReference>
<dbReference type="SUPFAM" id="SSF55816">
    <property type="entry name" value="5'-nucleotidase (syn. UDP-sugar hydrolase), C-terminal domain"/>
    <property type="match status" value="1"/>
</dbReference>
<evidence type="ECO:0000259" key="3">
    <source>
        <dbReference type="Pfam" id="PF00149"/>
    </source>
</evidence>
<dbReference type="Gene3D" id="3.60.21.10">
    <property type="match status" value="1"/>
</dbReference>
<dbReference type="PRINTS" id="PR01607">
    <property type="entry name" value="APYRASEFAMLY"/>
</dbReference>
<dbReference type="PATRIC" id="fig|93930.3.peg.382"/>
<dbReference type="InterPro" id="IPR004843">
    <property type="entry name" value="Calcineurin-like_PHP"/>
</dbReference>
<dbReference type="AlphaFoldDB" id="A0A101EPT3"/>
<dbReference type="FunFam" id="3.60.21.10:FF:000267">
    <property type="entry name" value="UDP-sugar hydrolase 5-nucleotidase"/>
    <property type="match status" value="1"/>
</dbReference>
<keyword evidence="2" id="KW-0378">Hydrolase</keyword>
<dbReference type="FunFam" id="3.90.780.10:FF:000025">
    <property type="entry name" value="UDP-sugar hydrolase"/>
    <property type="match status" value="1"/>
</dbReference>
<dbReference type="EMBL" id="LGFG01000133">
    <property type="protein sequence ID" value="KUK22565.1"/>
    <property type="molecule type" value="Genomic_DNA"/>
</dbReference>
<evidence type="ECO:0000313" key="5">
    <source>
        <dbReference type="EMBL" id="KUK22565.1"/>
    </source>
</evidence>
<feature type="domain" description="5'-Nucleotidase C-terminal" evidence="4">
    <location>
        <begin position="322"/>
        <end position="470"/>
    </location>
</feature>
<dbReference type="GO" id="GO:0000166">
    <property type="term" value="F:nucleotide binding"/>
    <property type="evidence" value="ECO:0007669"/>
    <property type="project" value="UniProtKB-KW"/>
</dbReference>
<dbReference type="GO" id="GO:0030288">
    <property type="term" value="C:outer membrane-bounded periplasmic space"/>
    <property type="evidence" value="ECO:0007669"/>
    <property type="project" value="TreeGrafter"/>
</dbReference>
<dbReference type="PANTHER" id="PTHR11575:SF24">
    <property type="entry name" value="5'-NUCLEOTIDASE"/>
    <property type="match status" value="1"/>
</dbReference>
<keyword evidence="1" id="KW-0732">Signal</keyword>
<dbReference type="InterPro" id="IPR036907">
    <property type="entry name" value="5'-Nucleotdase_C_sf"/>
</dbReference>
<dbReference type="InterPro" id="IPR008334">
    <property type="entry name" value="5'-Nucleotdase_C"/>
</dbReference>
<dbReference type="GO" id="GO:0008253">
    <property type="term" value="F:5'-nucleotidase activity"/>
    <property type="evidence" value="ECO:0007669"/>
    <property type="project" value="TreeGrafter"/>
</dbReference>
<dbReference type="InterPro" id="IPR006179">
    <property type="entry name" value="5_nucleotidase/apyrase"/>
</dbReference>
<dbReference type="Proteomes" id="UP000058636">
    <property type="component" value="Unassembled WGS sequence"/>
</dbReference>
<evidence type="ECO:0000256" key="1">
    <source>
        <dbReference type="ARBA" id="ARBA00022729"/>
    </source>
</evidence>
<evidence type="ECO:0000313" key="6">
    <source>
        <dbReference type="Proteomes" id="UP000058636"/>
    </source>
</evidence>
<keyword evidence="2" id="KW-0547">Nucleotide-binding</keyword>
<feature type="domain" description="Calcineurin-like phosphoesterase" evidence="3">
    <location>
        <begin position="22"/>
        <end position="238"/>
    </location>
</feature>
<dbReference type="GO" id="GO:0009166">
    <property type="term" value="P:nucleotide catabolic process"/>
    <property type="evidence" value="ECO:0007669"/>
    <property type="project" value="InterPro"/>
</dbReference>
<sequence length="508" mass="56548">MRKFLVILLALLITALLLGARLTILHVNDTHGHAWAFDEYRNPGIGGLATIATIVEEVKREVESQGGYVIFLHAGDLNTGVPESDLQDAIPDIVGFNMMGLKAMAVGNHEFDNPREVLEKQMKFADFPFLSANIVKEDGEPFFKPYIVEDLGELKIAIIGFTTEETEILEPLYLEGLKFENALKVAQKIAPELKKQADVVIALAHLDWGEPKKEDITTTHQLAGVEGIDVVIAGHSHVLGSDVVEGKIIASAGEYGKYVGRLDLDIEDGKIVAWHWEAIPVNLKVYENEKYRYLGKPYLENRYVAKVLEYFKKVGNEKLDTVIGEMKIYLDGEREHVRSKSTNLANLIADAMRWKVGADIAFTNGGGIRASIKPGKITVRDILTVLPFGNTLYVLELTGEQIMKVLEYAATIPEGKGAFLQVSGLTWKSKDGKVVEVLVNGEPLDPEKKYKVVTNNYMAGGGDGYVMFKEWDGYDTGYLMSDAVIEYIQNVLNGKIEEYDDSQRYVRE</sequence>
<organism evidence="5 6">
    <name type="scientific">Thermotoga petrophila</name>
    <dbReference type="NCBI Taxonomy" id="93929"/>
    <lineage>
        <taxon>Bacteria</taxon>
        <taxon>Thermotogati</taxon>
        <taxon>Thermotogota</taxon>
        <taxon>Thermotogae</taxon>
        <taxon>Thermotogales</taxon>
        <taxon>Thermotogaceae</taxon>
        <taxon>Thermotoga</taxon>
    </lineage>
</organism>
<dbReference type="SUPFAM" id="SSF56300">
    <property type="entry name" value="Metallo-dependent phosphatases"/>
    <property type="match status" value="1"/>
</dbReference>
<accession>A0A101EPT3</accession>
<evidence type="ECO:0000259" key="4">
    <source>
        <dbReference type="Pfam" id="PF02872"/>
    </source>
</evidence>
<name>A0A101EPT3_9THEM</name>
<gene>
    <name evidence="5" type="ORF">XD57_1339</name>
</gene>
<proteinExistence type="inferred from homology"/>
<dbReference type="GO" id="GO:0008768">
    <property type="term" value="F:UDP-sugar diphosphatase activity"/>
    <property type="evidence" value="ECO:0007669"/>
    <property type="project" value="TreeGrafter"/>
</dbReference>
<dbReference type="Pfam" id="PF00149">
    <property type="entry name" value="Metallophos"/>
    <property type="match status" value="1"/>
</dbReference>
<evidence type="ECO:0000256" key="2">
    <source>
        <dbReference type="RuleBase" id="RU362119"/>
    </source>
</evidence>
<comment type="caution">
    <text evidence="5">The sequence shown here is derived from an EMBL/GenBank/DDBJ whole genome shotgun (WGS) entry which is preliminary data.</text>
</comment>